<protein>
    <recommendedName>
        <fullName evidence="6">PHD-type domain-containing protein</fullName>
    </recommendedName>
</protein>
<dbReference type="Proteomes" id="UP000235965">
    <property type="component" value="Unassembled WGS sequence"/>
</dbReference>
<keyword evidence="3" id="KW-0862">Zinc</keyword>
<evidence type="ECO:0000256" key="2">
    <source>
        <dbReference type="ARBA" id="ARBA00022771"/>
    </source>
</evidence>
<accession>A0A2J7PLB7</accession>
<feature type="region of interest" description="Disordered" evidence="5">
    <location>
        <begin position="1"/>
        <end position="93"/>
    </location>
</feature>
<dbReference type="InterPro" id="IPR019787">
    <property type="entry name" value="Znf_PHD-finger"/>
</dbReference>
<dbReference type="PANTHER" id="PTHR46452:SF1">
    <property type="entry name" value="TRANSCRIPTION INITIATION FACTOR TFIID SUBUNIT 3"/>
    <property type="match status" value="1"/>
</dbReference>
<keyword evidence="2 4" id="KW-0863">Zinc-finger</keyword>
<reference evidence="7 8" key="1">
    <citation type="submission" date="2017-12" db="EMBL/GenBank/DDBJ databases">
        <title>Hemimetabolous genomes reveal molecular basis of termite eusociality.</title>
        <authorList>
            <person name="Harrison M.C."/>
            <person name="Jongepier E."/>
            <person name="Robertson H.M."/>
            <person name="Arning N."/>
            <person name="Bitard-Feildel T."/>
            <person name="Chao H."/>
            <person name="Childers C.P."/>
            <person name="Dinh H."/>
            <person name="Doddapaneni H."/>
            <person name="Dugan S."/>
            <person name="Gowin J."/>
            <person name="Greiner C."/>
            <person name="Han Y."/>
            <person name="Hu H."/>
            <person name="Hughes D.S.T."/>
            <person name="Huylmans A.-K."/>
            <person name="Kemena C."/>
            <person name="Kremer L.P.M."/>
            <person name="Lee S.L."/>
            <person name="Lopez-Ezquerra A."/>
            <person name="Mallet L."/>
            <person name="Monroy-Kuhn J.M."/>
            <person name="Moser A."/>
            <person name="Murali S.C."/>
            <person name="Muzny D.M."/>
            <person name="Otani S."/>
            <person name="Piulachs M.-D."/>
            <person name="Poelchau M."/>
            <person name="Qu J."/>
            <person name="Schaub F."/>
            <person name="Wada-Katsumata A."/>
            <person name="Worley K.C."/>
            <person name="Xie Q."/>
            <person name="Ylla G."/>
            <person name="Poulsen M."/>
            <person name="Gibbs R.A."/>
            <person name="Schal C."/>
            <person name="Richards S."/>
            <person name="Belles X."/>
            <person name="Korb J."/>
            <person name="Bornberg-Bauer E."/>
        </authorList>
    </citation>
    <scope>NUCLEOTIDE SEQUENCE [LARGE SCALE GENOMIC DNA]</scope>
    <source>
        <tissue evidence="7">Whole body</tissue>
    </source>
</reference>
<feature type="compositionally biased region" description="Low complexity" evidence="5">
    <location>
        <begin position="69"/>
        <end position="85"/>
    </location>
</feature>
<evidence type="ECO:0000256" key="1">
    <source>
        <dbReference type="ARBA" id="ARBA00022723"/>
    </source>
</evidence>
<dbReference type="SMART" id="SM00249">
    <property type="entry name" value="PHD"/>
    <property type="match status" value="1"/>
</dbReference>
<sequence>MKNQGEGSECPASEVLVKREPSPELARISALITRPPKQKSASKTTQPKQENVSELVASPTISNPPPTPGAGSVVSPVPTSGSSPVLAKTKKGVTKPIQKVKGKELIKKAGMTTETEPTKEPVAFYYDSDGNKVWICPACGGQDDGSPMIGCDDCDAWYHWVCVGIQVPPDENEDWYCRVCIVKKQENIADKKKKSRKKKILT</sequence>
<dbReference type="SUPFAM" id="SSF57903">
    <property type="entry name" value="FYVE/PHD zinc finger"/>
    <property type="match status" value="1"/>
</dbReference>
<dbReference type="CDD" id="cd15522">
    <property type="entry name" value="PHD_TAF3"/>
    <property type="match status" value="1"/>
</dbReference>
<comment type="caution">
    <text evidence="7">The sequence shown here is derived from an EMBL/GenBank/DDBJ whole genome shotgun (WGS) entry which is preliminary data.</text>
</comment>
<feature type="compositionally biased region" description="Polar residues" evidence="5">
    <location>
        <begin position="39"/>
        <end position="52"/>
    </location>
</feature>
<dbReference type="Gene3D" id="3.30.40.10">
    <property type="entry name" value="Zinc/RING finger domain, C3HC4 (zinc finger)"/>
    <property type="match status" value="1"/>
</dbReference>
<feature type="domain" description="PHD-type" evidence="6">
    <location>
        <begin position="133"/>
        <end position="183"/>
    </location>
</feature>
<dbReference type="InterPro" id="IPR001965">
    <property type="entry name" value="Znf_PHD"/>
</dbReference>
<dbReference type="OrthoDB" id="436852at2759"/>
<dbReference type="InterPro" id="IPR011011">
    <property type="entry name" value="Znf_FYVE_PHD"/>
</dbReference>
<name>A0A2J7PLB7_9NEOP</name>
<evidence type="ECO:0000256" key="5">
    <source>
        <dbReference type="SAM" id="MobiDB-lite"/>
    </source>
</evidence>
<dbReference type="PROSITE" id="PS01359">
    <property type="entry name" value="ZF_PHD_1"/>
    <property type="match status" value="1"/>
</dbReference>
<evidence type="ECO:0000259" key="6">
    <source>
        <dbReference type="PROSITE" id="PS50016"/>
    </source>
</evidence>
<dbReference type="InterPro" id="IPR019786">
    <property type="entry name" value="Zinc_finger_PHD-type_CS"/>
</dbReference>
<dbReference type="PROSITE" id="PS50016">
    <property type="entry name" value="ZF_PHD_2"/>
    <property type="match status" value="1"/>
</dbReference>
<evidence type="ECO:0000256" key="3">
    <source>
        <dbReference type="ARBA" id="ARBA00022833"/>
    </source>
</evidence>
<dbReference type="InterPro" id="IPR013083">
    <property type="entry name" value="Znf_RING/FYVE/PHD"/>
</dbReference>
<dbReference type="GO" id="GO:0002039">
    <property type="term" value="F:p53 binding"/>
    <property type="evidence" value="ECO:0007669"/>
    <property type="project" value="TreeGrafter"/>
</dbReference>
<dbReference type="EMBL" id="NEVH01024426">
    <property type="protein sequence ID" value="PNF17118.1"/>
    <property type="molecule type" value="Genomic_DNA"/>
</dbReference>
<keyword evidence="1" id="KW-0479">Metal-binding</keyword>
<dbReference type="GO" id="GO:0005669">
    <property type="term" value="C:transcription factor TFIID complex"/>
    <property type="evidence" value="ECO:0007669"/>
    <property type="project" value="TreeGrafter"/>
</dbReference>
<proteinExistence type="predicted"/>
<evidence type="ECO:0000313" key="8">
    <source>
        <dbReference type="Proteomes" id="UP000235965"/>
    </source>
</evidence>
<dbReference type="AlphaFoldDB" id="A0A2J7PLB7"/>
<evidence type="ECO:0000256" key="4">
    <source>
        <dbReference type="PROSITE-ProRule" id="PRU00146"/>
    </source>
</evidence>
<keyword evidence="8" id="KW-1185">Reference proteome</keyword>
<evidence type="ECO:0000313" key="7">
    <source>
        <dbReference type="EMBL" id="PNF17118.1"/>
    </source>
</evidence>
<dbReference type="Pfam" id="PF00628">
    <property type="entry name" value="PHD"/>
    <property type="match status" value="1"/>
</dbReference>
<gene>
    <name evidence="7" type="ORF">B7P43_G09094</name>
</gene>
<organism evidence="7 8">
    <name type="scientific">Cryptotermes secundus</name>
    <dbReference type="NCBI Taxonomy" id="105785"/>
    <lineage>
        <taxon>Eukaryota</taxon>
        <taxon>Metazoa</taxon>
        <taxon>Ecdysozoa</taxon>
        <taxon>Arthropoda</taxon>
        <taxon>Hexapoda</taxon>
        <taxon>Insecta</taxon>
        <taxon>Pterygota</taxon>
        <taxon>Neoptera</taxon>
        <taxon>Polyneoptera</taxon>
        <taxon>Dictyoptera</taxon>
        <taxon>Blattodea</taxon>
        <taxon>Blattoidea</taxon>
        <taxon>Termitoidae</taxon>
        <taxon>Kalotermitidae</taxon>
        <taxon>Cryptotermitinae</taxon>
        <taxon>Cryptotermes</taxon>
    </lineage>
</organism>
<dbReference type="GO" id="GO:0045944">
    <property type="term" value="P:positive regulation of transcription by RNA polymerase II"/>
    <property type="evidence" value="ECO:0007669"/>
    <property type="project" value="TreeGrafter"/>
</dbReference>
<dbReference type="GO" id="GO:0008270">
    <property type="term" value="F:zinc ion binding"/>
    <property type="evidence" value="ECO:0007669"/>
    <property type="project" value="UniProtKB-KW"/>
</dbReference>
<dbReference type="PANTHER" id="PTHR46452">
    <property type="entry name" value="TRANSCRIPTION INITIATION FACTOR TFIID SUBUNIT 3"/>
    <property type="match status" value="1"/>
</dbReference>